<dbReference type="AlphaFoldDB" id="A0A172ZF61"/>
<gene>
    <name evidence="1" type="ORF">AR543_09715</name>
</gene>
<accession>A0A172ZF61</accession>
<dbReference type="EMBL" id="CP013023">
    <property type="protein sequence ID" value="ANF96248.1"/>
    <property type="molecule type" value="Genomic_DNA"/>
</dbReference>
<dbReference type="Proteomes" id="UP000078148">
    <property type="component" value="Chromosome"/>
</dbReference>
<proteinExistence type="predicted"/>
<reference evidence="1 2" key="2">
    <citation type="journal article" date="2016" name="Int. J. Syst. Evol. Microbiol.">
        <title>Paenibacillus bovis sp. nov., isolated from raw yak (Bos grunniens) milk.</title>
        <authorList>
            <person name="Gao C."/>
            <person name="Han J."/>
            <person name="Liu Z."/>
            <person name="Xu X."/>
            <person name="Hang F."/>
            <person name="Wu Z."/>
        </authorList>
    </citation>
    <scope>NUCLEOTIDE SEQUENCE [LARGE SCALE GENOMIC DNA]</scope>
    <source>
        <strain evidence="1 2">BD3526</strain>
    </source>
</reference>
<organism evidence="1 2">
    <name type="scientific">Paenibacillus bovis</name>
    <dbReference type="NCBI Taxonomy" id="1616788"/>
    <lineage>
        <taxon>Bacteria</taxon>
        <taxon>Bacillati</taxon>
        <taxon>Bacillota</taxon>
        <taxon>Bacilli</taxon>
        <taxon>Bacillales</taxon>
        <taxon>Paenibacillaceae</taxon>
        <taxon>Paenibacillus</taxon>
    </lineage>
</organism>
<reference evidence="2" key="1">
    <citation type="submission" date="2015-10" db="EMBL/GenBank/DDBJ databases">
        <title>Genome of Paenibacillus bovis sp. nov.</title>
        <authorList>
            <person name="Wu Z."/>
            <person name="Gao C."/>
            <person name="Liu Z."/>
            <person name="Zheng H."/>
        </authorList>
    </citation>
    <scope>NUCLEOTIDE SEQUENCE [LARGE SCALE GENOMIC DNA]</scope>
    <source>
        <strain evidence="2">BD3526</strain>
    </source>
</reference>
<evidence type="ECO:0000313" key="2">
    <source>
        <dbReference type="Proteomes" id="UP000078148"/>
    </source>
</evidence>
<protein>
    <submittedName>
        <fullName evidence="1">Uncharacterized protein</fullName>
    </submittedName>
</protein>
<sequence>MKLQKENEIAKREWIIKFLADIQMITMLLAEQLELDFSSGAASFKNGYLPRKRKFRISDS</sequence>
<keyword evidence="2" id="KW-1185">Reference proteome</keyword>
<dbReference type="KEGG" id="pbv:AR543_09715"/>
<evidence type="ECO:0000313" key="1">
    <source>
        <dbReference type="EMBL" id="ANF96248.1"/>
    </source>
</evidence>
<name>A0A172ZF61_9BACL</name>
<dbReference type="STRING" id="1616788.AR543_09715"/>